<gene>
    <name evidence="1" type="ORF">SAMN05421761_108196</name>
</gene>
<proteinExistence type="predicted"/>
<dbReference type="OrthoDB" id="1443240at2"/>
<dbReference type="STRING" id="529505.SAMN05421761_108196"/>
<accession>A0A1N7N699</accession>
<evidence type="ECO:0000313" key="2">
    <source>
        <dbReference type="Proteomes" id="UP000186026"/>
    </source>
</evidence>
<name>A0A1N7N699_9BACT</name>
<sequence length="417" mass="45304">MLCVLFVNNSFGQTCPTCTPNRSETLPNTGTLASPTNVTFNNASGNIFKFSGTGFYSWTTNNTISLRGIILEPGVYMTLGSRNQGNTEAFSIIGVSATDRGCIIVKSGATLDLAWISTLKYVDVCVEDGGKIIFDSDDDRDNNARNTYTFDGVTINLQGPDAKLEFGDANINIVSGLDIVGWTGDLVCPSGNSPNPSSTGQSGNISWNSDTVNICAILNFGVLPVEYLSFIVNHIANTRSNEIKWVTASEKNNSHFVLERSVNDIKSWVAIGEVAGAINSETPQAYSYTDEQLPLAGGMIYYRLKQVDLEGKYIYGEVIATRVTGINSSATWRVYPNPSTGIDIHLELTNQEKYKGESIALRLLSANPQVSQQQVTVDDISNLTEALRGISQSLNKGVAILEIIWGDQVEHIKLIKK</sequence>
<dbReference type="EMBL" id="FTOP01000008">
    <property type="protein sequence ID" value="SIS93875.1"/>
    <property type="molecule type" value="Genomic_DNA"/>
</dbReference>
<dbReference type="Proteomes" id="UP000186026">
    <property type="component" value="Unassembled WGS sequence"/>
</dbReference>
<organism evidence="1 2">
    <name type="scientific">Belliella pelovolcani</name>
    <dbReference type="NCBI Taxonomy" id="529505"/>
    <lineage>
        <taxon>Bacteria</taxon>
        <taxon>Pseudomonadati</taxon>
        <taxon>Bacteroidota</taxon>
        <taxon>Cytophagia</taxon>
        <taxon>Cytophagales</taxon>
        <taxon>Cyclobacteriaceae</taxon>
        <taxon>Belliella</taxon>
    </lineage>
</organism>
<dbReference type="AlphaFoldDB" id="A0A1N7N699"/>
<keyword evidence="2" id="KW-1185">Reference proteome</keyword>
<reference evidence="2" key="1">
    <citation type="submission" date="2017-01" db="EMBL/GenBank/DDBJ databases">
        <authorList>
            <person name="Varghese N."/>
            <person name="Submissions S."/>
        </authorList>
    </citation>
    <scope>NUCLEOTIDE SEQUENCE [LARGE SCALE GENOMIC DNA]</scope>
    <source>
        <strain evidence="2">DSM 46698</strain>
    </source>
</reference>
<protein>
    <recommendedName>
        <fullName evidence="3">Por secretion system C-terminal sorting domain-containing protein</fullName>
    </recommendedName>
</protein>
<evidence type="ECO:0000313" key="1">
    <source>
        <dbReference type="EMBL" id="SIS93875.1"/>
    </source>
</evidence>
<evidence type="ECO:0008006" key="3">
    <source>
        <dbReference type="Google" id="ProtNLM"/>
    </source>
</evidence>